<dbReference type="EMBL" id="KN880446">
    <property type="protein sequence ID" value="KIY72181.1"/>
    <property type="molecule type" value="Genomic_DNA"/>
</dbReference>
<comment type="catalytic activity">
    <reaction evidence="9">
        <text>N-terminal L-prolyl-L-prolyl-L-lysyl-[protein] + 2 S-adenosyl-L-methionine = N-terminal N,N-dimethyl-L-prolyl-L-prolyl-L-lysyl-[protein] + 2 S-adenosyl-L-homocysteine + 2 H(+)</text>
        <dbReference type="Rhea" id="RHEA:54736"/>
        <dbReference type="Rhea" id="RHEA-COMP:13787"/>
        <dbReference type="Rhea" id="RHEA-COMP:13974"/>
        <dbReference type="ChEBI" id="CHEBI:15378"/>
        <dbReference type="ChEBI" id="CHEBI:57856"/>
        <dbReference type="ChEBI" id="CHEBI:59789"/>
        <dbReference type="ChEBI" id="CHEBI:138059"/>
        <dbReference type="ChEBI" id="CHEBI:138318"/>
        <dbReference type="EC" id="2.1.1.244"/>
    </reaction>
</comment>
<proteinExistence type="inferred from homology"/>
<comment type="catalytic activity">
    <reaction evidence="10">
        <text>N-terminal L-alanyl-L-prolyl-L-lysyl-[protein] + 3 S-adenosyl-L-methionine = N-terminal N,N,N-trimethyl-L-alanyl-L-prolyl-L-lysyl-[protein] + 3 S-adenosyl-L-homocysteine + 3 H(+)</text>
        <dbReference type="Rhea" id="RHEA:54712"/>
        <dbReference type="Rhea" id="RHEA-COMP:13785"/>
        <dbReference type="Rhea" id="RHEA-COMP:13971"/>
        <dbReference type="ChEBI" id="CHEBI:15378"/>
        <dbReference type="ChEBI" id="CHEBI:57856"/>
        <dbReference type="ChEBI" id="CHEBI:59789"/>
        <dbReference type="ChEBI" id="CHEBI:138057"/>
        <dbReference type="ChEBI" id="CHEBI:138315"/>
        <dbReference type="EC" id="2.1.1.244"/>
    </reaction>
</comment>
<dbReference type="GO" id="GO:0071885">
    <property type="term" value="F:N-terminal protein N-methyltransferase activity"/>
    <property type="evidence" value="ECO:0007669"/>
    <property type="project" value="UniProtKB-EC"/>
</dbReference>
<dbReference type="GO" id="GO:0032259">
    <property type="term" value="P:methylation"/>
    <property type="evidence" value="ECO:0007669"/>
    <property type="project" value="UniProtKB-KW"/>
</dbReference>
<keyword evidence="2 12" id="KW-0489">Methyltransferase</keyword>
<evidence type="ECO:0000313" key="13">
    <source>
        <dbReference type="Proteomes" id="UP000054007"/>
    </source>
</evidence>
<evidence type="ECO:0000256" key="6">
    <source>
        <dbReference type="ARBA" id="ARBA00039449"/>
    </source>
</evidence>
<name>A0A0D7BRF6_9AGAR</name>
<dbReference type="InterPro" id="IPR029063">
    <property type="entry name" value="SAM-dependent_MTases_sf"/>
</dbReference>
<dbReference type="OrthoDB" id="1298661at2759"/>
<reference evidence="12 13" key="1">
    <citation type="journal article" date="2015" name="Fungal Genet. Biol.">
        <title>Evolution of novel wood decay mechanisms in Agaricales revealed by the genome sequences of Fistulina hepatica and Cylindrobasidium torrendii.</title>
        <authorList>
            <person name="Floudas D."/>
            <person name="Held B.W."/>
            <person name="Riley R."/>
            <person name="Nagy L.G."/>
            <person name="Koehler G."/>
            <person name="Ransdell A.S."/>
            <person name="Younus H."/>
            <person name="Chow J."/>
            <person name="Chiniquy J."/>
            <person name="Lipzen A."/>
            <person name="Tritt A."/>
            <person name="Sun H."/>
            <person name="Haridas S."/>
            <person name="LaButti K."/>
            <person name="Ohm R.A."/>
            <person name="Kues U."/>
            <person name="Blanchette R.A."/>
            <person name="Grigoriev I.V."/>
            <person name="Minto R.E."/>
            <person name="Hibbett D.S."/>
        </authorList>
    </citation>
    <scope>NUCLEOTIDE SEQUENCE [LARGE SCALE GENOMIC DNA]</scope>
    <source>
        <strain evidence="12 13">FP15055 ss-10</strain>
    </source>
</reference>
<comment type="catalytic activity">
    <reaction evidence="8">
        <text>N-terminal L-seryl-L-prolyl-L-lysyl-[protein] + 3 S-adenosyl-L-methionine = N-terminal N,N,N-trimethyl-L-seryl-L-prolyl-L-lysyl-[protein] + 3 S-adenosyl-L-homocysteine + 3 H(+)</text>
        <dbReference type="Rhea" id="RHEA:54724"/>
        <dbReference type="Rhea" id="RHEA-COMP:13789"/>
        <dbReference type="Rhea" id="RHEA-COMP:13973"/>
        <dbReference type="ChEBI" id="CHEBI:15378"/>
        <dbReference type="ChEBI" id="CHEBI:57856"/>
        <dbReference type="ChEBI" id="CHEBI:59789"/>
        <dbReference type="ChEBI" id="CHEBI:138061"/>
        <dbReference type="ChEBI" id="CHEBI:138317"/>
        <dbReference type="EC" id="2.1.1.244"/>
    </reaction>
</comment>
<keyword evidence="4 11" id="KW-0949">S-adenosyl-L-methionine</keyword>
<feature type="binding site" evidence="11">
    <location>
        <position position="180"/>
    </location>
    <ligand>
        <name>S-adenosyl-L-methionine</name>
        <dbReference type="ChEBI" id="CHEBI:59789"/>
    </ligand>
</feature>
<evidence type="ECO:0000256" key="1">
    <source>
        <dbReference type="ARBA" id="ARBA00009059"/>
    </source>
</evidence>
<feature type="binding site" evidence="11">
    <location>
        <position position="81"/>
    </location>
    <ligand>
        <name>S-adenosyl-L-methionine</name>
        <dbReference type="ChEBI" id="CHEBI:59789"/>
    </ligand>
</feature>
<dbReference type="PANTHER" id="PTHR12753">
    <property type="entry name" value="AD-003 - RELATED"/>
    <property type="match status" value="1"/>
</dbReference>
<evidence type="ECO:0000256" key="11">
    <source>
        <dbReference type="PIRSR" id="PIRSR016958-1"/>
    </source>
</evidence>
<gene>
    <name evidence="12" type="ORF">CYLTODRAFT_367999</name>
</gene>
<evidence type="ECO:0000256" key="5">
    <source>
        <dbReference type="ARBA" id="ARBA00039112"/>
    </source>
</evidence>
<dbReference type="EC" id="2.1.1.244" evidence="5"/>
<keyword evidence="13" id="KW-1185">Reference proteome</keyword>
<evidence type="ECO:0000313" key="12">
    <source>
        <dbReference type="EMBL" id="KIY72181.1"/>
    </source>
</evidence>
<sequence>MADIDDREPNLQEGIEYWNNQPATYDGVLGGFGEGSLPRIDALGSRLFLLNHLPELSTVSSALKLLHPLPKERRTRALDVGAGVGRVTADVLLYLVDDVLLLEPVAPFINEAVHRAKNPDPKLKNWKGLTNKTTSVTFIQGPLQAFDPAHPLNTTDVKLLERVGSQQDDLESGFDVVWCQWCLGHLSDEQLSAFFKRARTSLRDPERSLMVVKENVCRDTADNQPRISYDEEDSSLTRSDLAWKSVFHEAGLTLVSEKVQTGLPEGIYVVKMYALR</sequence>
<dbReference type="PANTHER" id="PTHR12753:SF0">
    <property type="entry name" value="ALPHA N-TERMINAL PROTEIN METHYLTRANSFERASE 1"/>
    <property type="match status" value="1"/>
</dbReference>
<feature type="binding site" evidence="11">
    <location>
        <position position="86"/>
    </location>
    <ligand>
        <name>S-adenosyl-L-methionine</name>
        <dbReference type="ChEBI" id="CHEBI:59789"/>
    </ligand>
</feature>
<feature type="binding site" evidence="11">
    <location>
        <begin position="143"/>
        <end position="144"/>
    </location>
    <ligand>
        <name>S-adenosyl-L-methionine</name>
        <dbReference type="ChEBI" id="CHEBI:59789"/>
    </ligand>
</feature>
<dbReference type="InterPro" id="IPR008576">
    <property type="entry name" value="MeTrfase_NTM1"/>
</dbReference>
<dbReference type="SUPFAM" id="SSF53335">
    <property type="entry name" value="S-adenosyl-L-methionine-dependent methyltransferases"/>
    <property type="match status" value="1"/>
</dbReference>
<evidence type="ECO:0000256" key="2">
    <source>
        <dbReference type="ARBA" id="ARBA00022603"/>
    </source>
</evidence>
<comment type="similarity">
    <text evidence="1">Belongs to the methyltransferase superfamily. NTM1 family.</text>
</comment>
<dbReference type="Gene3D" id="3.40.50.150">
    <property type="entry name" value="Vaccinia Virus protein VP39"/>
    <property type="match status" value="1"/>
</dbReference>
<evidence type="ECO:0000256" key="8">
    <source>
        <dbReference type="ARBA" id="ARBA00047306"/>
    </source>
</evidence>
<dbReference type="STRING" id="1314674.A0A0D7BRF6"/>
<organism evidence="12 13">
    <name type="scientific">Cylindrobasidium torrendii FP15055 ss-10</name>
    <dbReference type="NCBI Taxonomy" id="1314674"/>
    <lineage>
        <taxon>Eukaryota</taxon>
        <taxon>Fungi</taxon>
        <taxon>Dikarya</taxon>
        <taxon>Basidiomycota</taxon>
        <taxon>Agaricomycotina</taxon>
        <taxon>Agaricomycetes</taxon>
        <taxon>Agaricomycetidae</taxon>
        <taxon>Agaricales</taxon>
        <taxon>Marasmiineae</taxon>
        <taxon>Physalacriaceae</taxon>
        <taxon>Cylindrobasidium</taxon>
    </lineage>
</organism>
<dbReference type="PIRSF" id="PIRSF016958">
    <property type="entry name" value="DUF858_MeTrfase_lik"/>
    <property type="match status" value="1"/>
</dbReference>
<evidence type="ECO:0000256" key="7">
    <source>
        <dbReference type="ARBA" id="ARBA00043129"/>
    </source>
</evidence>
<protein>
    <recommendedName>
        <fullName evidence="6">Alpha N-terminal protein methyltransferase 1</fullName>
        <ecNumber evidence="5">2.1.1.244</ecNumber>
    </recommendedName>
    <alternativeName>
        <fullName evidence="7">X-Pro-Lys N-terminal protein methyltransferase 1</fullName>
    </alternativeName>
</protein>
<dbReference type="AlphaFoldDB" id="A0A0D7BRF6"/>
<accession>A0A0D7BRF6</accession>
<evidence type="ECO:0000256" key="9">
    <source>
        <dbReference type="ARBA" id="ARBA00047885"/>
    </source>
</evidence>
<dbReference type="Pfam" id="PF05891">
    <property type="entry name" value="Methyltransf_PK"/>
    <property type="match status" value="1"/>
</dbReference>
<evidence type="ECO:0000256" key="3">
    <source>
        <dbReference type="ARBA" id="ARBA00022679"/>
    </source>
</evidence>
<dbReference type="GO" id="GO:0005737">
    <property type="term" value="C:cytoplasm"/>
    <property type="evidence" value="ECO:0007669"/>
    <property type="project" value="TreeGrafter"/>
</dbReference>
<evidence type="ECO:0000256" key="10">
    <source>
        <dbReference type="ARBA" id="ARBA00048167"/>
    </source>
</evidence>
<keyword evidence="3 12" id="KW-0808">Transferase</keyword>
<dbReference type="Proteomes" id="UP000054007">
    <property type="component" value="Unassembled WGS sequence"/>
</dbReference>
<evidence type="ECO:0000256" key="4">
    <source>
        <dbReference type="ARBA" id="ARBA00022691"/>
    </source>
</evidence>